<name>A0ABV9SEX5_9PSEU</name>
<protein>
    <submittedName>
        <fullName evidence="1">Uncharacterized protein</fullName>
    </submittedName>
</protein>
<dbReference type="InterPro" id="IPR036671">
    <property type="entry name" value="DPH_MB_sf"/>
</dbReference>
<evidence type="ECO:0000313" key="2">
    <source>
        <dbReference type="Proteomes" id="UP001595859"/>
    </source>
</evidence>
<dbReference type="SUPFAM" id="SSF144217">
    <property type="entry name" value="CSL zinc finger"/>
    <property type="match status" value="1"/>
</dbReference>
<keyword evidence="2" id="KW-1185">Reference proteome</keyword>
<gene>
    <name evidence="1" type="ORF">ACFPCV_37865</name>
</gene>
<evidence type="ECO:0000313" key="1">
    <source>
        <dbReference type="EMBL" id="MFC4859296.1"/>
    </source>
</evidence>
<organism evidence="1 2">
    <name type="scientific">Actinophytocola glycyrrhizae</name>
    <dbReference type="NCBI Taxonomy" id="2044873"/>
    <lineage>
        <taxon>Bacteria</taxon>
        <taxon>Bacillati</taxon>
        <taxon>Actinomycetota</taxon>
        <taxon>Actinomycetes</taxon>
        <taxon>Pseudonocardiales</taxon>
        <taxon>Pseudonocardiaceae</taxon>
    </lineage>
</organism>
<accession>A0ABV9SEX5</accession>
<dbReference type="RefSeq" id="WP_378062264.1">
    <property type="nucleotide sequence ID" value="NZ_JBHSIS010000027.1"/>
</dbReference>
<reference evidence="2" key="1">
    <citation type="journal article" date="2019" name="Int. J. Syst. Evol. Microbiol.">
        <title>The Global Catalogue of Microorganisms (GCM) 10K type strain sequencing project: providing services to taxonomists for standard genome sequencing and annotation.</title>
        <authorList>
            <consortium name="The Broad Institute Genomics Platform"/>
            <consortium name="The Broad Institute Genome Sequencing Center for Infectious Disease"/>
            <person name="Wu L."/>
            <person name="Ma J."/>
        </authorList>
    </citation>
    <scope>NUCLEOTIDE SEQUENCE [LARGE SCALE GENOMIC DNA]</scope>
    <source>
        <strain evidence="2">ZS-22-S1</strain>
    </source>
</reference>
<sequence>MAANNHTHNREIQQDARAWSEFTGTNYTAALRQMRSSLAQGLLGERVSARQLIAVLDDHELIGAHGGDPVLDDYGFFSDAPWSFDGETDFIKLALITDMLRMFTPTAETGTPEVGSYSLKHTAERFLRPHCSHVSNGRLIWAAAALGLQIVAPDGAGPNLLIGVSEREHDYVSRMVNPGSRQPRADHYRPLGYTPLQTMLEQYASGGPITGGWHRPTPVDDASPFHDWLILHAGRNDAIGDFASDYVAGVRDSEHRVAHTPGQLLTILHEVPHSPEAYEAAVTAIAEWTKTVPSSTPVRTEQISGGESHHQGWGAGAGTVERYEYRCPCGDGTIIEEHDNVPGFREHDVWIACDKCSAEWRFVDGQSVRQWGLEPVTANATI</sequence>
<dbReference type="Proteomes" id="UP001595859">
    <property type="component" value="Unassembled WGS sequence"/>
</dbReference>
<comment type="caution">
    <text evidence="1">The sequence shown here is derived from an EMBL/GenBank/DDBJ whole genome shotgun (WGS) entry which is preliminary data.</text>
</comment>
<dbReference type="EMBL" id="JBHSIS010000027">
    <property type="protein sequence ID" value="MFC4859296.1"/>
    <property type="molecule type" value="Genomic_DNA"/>
</dbReference>
<proteinExistence type="predicted"/>